<keyword evidence="7 10" id="KW-0067">ATP-binding</keyword>
<dbReference type="Gene3D" id="3.30.470.20">
    <property type="entry name" value="ATP-grasp fold, B domain"/>
    <property type="match status" value="1"/>
</dbReference>
<accession>A0ABW4VSV9</accession>
<dbReference type="RefSeq" id="WP_376887977.1">
    <property type="nucleotide sequence ID" value="NZ_JBHUHR010000045.1"/>
</dbReference>
<dbReference type="EC" id="6.3.2.3" evidence="10"/>
<keyword evidence="5" id="KW-0479">Metal-binding</keyword>
<sequence>MKIVFIINQLATEGVDYDTTLLSFTAAKMGHEVYTLQVEDLCYFSDGKTGGRAVKAPSKLSTIEKYLTQIQENTQMELISFGLMDVIFLRNNPCEEVGDRSWAKTAGMVFCQLAIAEGVLVLNDPYTLMTSFNKMYFQHFPESVRPRTIISRNSEEIKAFFHKENKKIILKPLQGSGGKDVFLLDSSTNLNQIVETINRYGFIIAQEYLPEAESGDIRVIMLNGKILEVNGKFAAMRRVNKKGDIRSNLHAGGSATKFEMSDKVQELCKAVAPKLINDGMFMVGIDIVGDKIIELNLDSPGGLVSMERFEKVKFTQKVIEAIEQKVKYKNQYRGSLPNAFLSSLCV</sequence>
<dbReference type="InterPro" id="IPR016185">
    <property type="entry name" value="PreATP-grasp_dom_sf"/>
</dbReference>
<evidence type="ECO:0000259" key="11">
    <source>
        <dbReference type="PROSITE" id="PS50975"/>
    </source>
</evidence>
<comment type="caution">
    <text evidence="12">The sequence shown here is derived from an EMBL/GenBank/DDBJ whole genome shotgun (WGS) entry which is preliminary data.</text>
</comment>
<dbReference type="PROSITE" id="PS50975">
    <property type="entry name" value="ATP_GRASP"/>
    <property type="match status" value="1"/>
</dbReference>
<evidence type="ECO:0000256" key="8">
    <source>
        <dbReference type="ARBA" id="ARBA00022842"/>
    </source>
</evidence>
<keyword evidence="8" id="KW-0460">Magnesium</keyword>
<dbReference type="EMBL" id="JBHUHR010000045">
    <property type="protein sequence ID" value="MFD2036695.1"/>
    <property type="molecule type" value="Genomic_DNA"/>
</dbReference>
<dbReference type="SUPFAM" id="SSF56059">
    <property type="entry name" value="Glutathione synthetase ATP-binding domain-like"/>
    <property type="match status" value="1"/>
</dbReference>
<evidence type="ECO:0000256" key="2">
    <source>
        <dbReference type="ARBA" id="ARBA00001946"/>
    </source>
</evidence>
<evidence type="ECO:0000256" key="7">
    <source>
        <dbReference type="ARBA" id="ARBA00022840"/>
    </source>
</evidence>
<evidence type="ECO:0000313" key="12">
    <source>
        <dbReference type="EMBL" id="MFD2036695.1"/>
    </source>
</evidence>
<dbReference type="PANTHER" id="PTHR21621:SF4">
    <property type="entry name" value="GLUTATHIONE SYNTHETASE"/>
    <property type="match status" value="1"/>
</dbReference>
<comment type="cofactor">
    <cofactor evidence="1">
        <name>Mn(2+)</name>
        <dbReference type="ChEBI" id="CHEBI:29035"/>
    </cofactor>
</comment>
<keyword evidence="13" id="KW-1185">Reference proteome</keyword>
<dbReference type="PANTHER" id="PTHR21621">
    <property type="entry name" value="RIBOSOMAL PROTEIN S6 MODIFICATION PROTEIN"/>
    <property type="match status" value="1"/>
</dbReference>
<dbReference type="Gene3D" id="3.40.50.20">
    <property type="match status" value="1"/>
</dbReference>
<comment type="catalytic activity">
    <reaction evidence="10">
        <text>gamma-L-glutamyl-L-cysteine + glycine + ATP = glutathione + ADP + phosphate + H(+)</text>
        <dbReference type="Rhea" id="RHEA:13557"/>
        <dbReference type="ChEBI" id="CHEBI:15378"/>
        <dbReference type="ChEBI" id="CHEBI:30616"/>
        <dbReference type="ChEBI" id="CHEBI:43474"/>
        <dbReference type="ChEBI" id="CHEBI:57305"/>
        <dbReference type="ChEBI" id="CHEBI:57925"/>
        <dbReference type="ChEBI" id="CHEBI:58173"/>
        <dbReference type="ChEBI" id="CHEBI:456216"/>
        <dbReference type="EC" id="6.3.2.3"/>
    </reaction>
</comment>
<keyword evidence="4 10" id="KW-0317">Glutathione biosynthesis</keyword>
<organism evidence="12 13">
    <name type="scientific">Belliella marina</name>
    <dbReference type="NCBI Taxonomy" id="1644146"/>
    <lineage>
        <taxon>Bacteria</taxon>
        <taxon>Pseudomonadati</taxon>
        <taxon>Bacteroidota</taxon>
        <taxon>Cytophagia</taxon>
        <taxon>Cytophagales</taxon>
        <taxon>Cyclobacteriaceae</taxon>
        <taxon>Belliella</taxon>
    </lineage>
</organism>
<evidence type="ECO:0000256" key="4">
    <source>
        <dbReference type="ARBA" id="ARBA00022684"/>
    </source>
</evidence>
<gene>
    <name evidence="10" type="primary">gshB</name>
    <name evidence="12" type="ORF">ACFSKL_17960</name>
</gene>
<dbReference type="Pfam" id="PF02955">
    <property type="entry name" value="GSH-S_ATP"/>
    <property type="match status" value="1"/>
</dbReference>
<evidence type="ECO:0000256" key="10">
    <source>
        <dbReference type="HAMAP-Rule" id="MF_00162"/>
    </source>
</evidence>
<dbReference type="SUPFAM" id="SSF52440">
    <property type="entry name" value="PreATP-grasp domain"/>
    <property type="match status" value="1"/>
</dbReference>
<dbReference type="InterPro" id="IPR011761">
    <property type="entry name" value="ATP-grasp"/>
</dbReference>
<dbReference type="InterPro" id="IPR004215">
    <property type="entry name" value="GSHS_N"/>
</dbReference>
<evidence type="ECO:0000256" key="3">
    <source>
        <dbReference type="ARBA" id="ARBA00022598"/>
    </source>
</evidence>
<reference evidence="13" key="1">
    <citation type="journal article" date="2019" name="Int. J. Syst. Evol. Microbiol.">
        <title>The Global Catalogue of Microorganisms (GCM) 10K type strain sequencing project: providing services to taxonomists for standard genome sequencing and annotation.</title>
        <authorList>
            <consortium name="The Broad Institute Genomics Platform"/>
            <consortium name="The Broad Institute Genome Sequencing Center for Infectious Disease"/>
            <person name="Wu L."/>
            <person name="Ma J."/>
        </authorList>
    </citation>
    <scope>NUCLEOTIDE SEQUENCE [LARGE SCALE GENOMIC DNA]</scope>
    <source>
        <strain evidence="13">CGMCC 1.15180</strain>
    </source>
</reference>
<dbReference type="Pfam" id="PF02951">
    <property type="entry name" value="GSH-S_N"/>
    <property type="match status" value="1"/>
</dbReference>
<comment type="similarity">
    <text evidence="10">Belongs to the prokaryotic GSH synthase family.</text>
</comment>
<evidence type="ECO:0000256" key="1">
    <source>
        <dbReference type="ARBA" id="ARBA00001936"/>
    </source>
</evidence>
<feature type="domain" description="ATP-grasp" evidence="11">
    <location>
        <begin position="134"/>
        <end position="323"/>
    </location>
</feature>
<comment type="cofactor">
    <cofactor evidence="2">
        <name>Mg(2+)</name>
        <dbReference type="ChEBI" id="CHEBI:18420"/>
    </cofactor>
</comment>
<keyword evidence="9" id="KW-0464">Manganese</keyword>
<protein>
    <recommendedName>
        <fullName evidence="10">Glutathione synthetase</fullName>
        <ecNumber evidence="10">6.3.2.3</ecNumber>
    </recommendedName>
    <alternativeName>
        <fullName evidence="10">GSH synthetase</fullName>
        <shortName evidence="10">GSH-S</shortName>
        <shortName evidence="10">GSHase</shortName>
    </alternativeName>
    <alternativeName>
        <fullName evidence="10">Glutathione synthase</fullName>
    </alternativeName>
</protein>
<evidence type="ECO:0000256" key="9">
    <source>
        <dbReference type="ARBA" id="ARBA00023211"/>
    </source>
</evidence>
<keyword evidence="6 10" id="KW-0547">Nucleotide-binding</keyword>
<dbReference type="HAMAP" id="MF_00162">
    <property type="entry name" value="GSH_S"/>
    <property type="match status" value="1"/>
</dbReference>
<dbReference type="InterPro" id="IPR004218">
    <property type="entry name" value="GSHS_ATP-bd"/>
</dbReference>
<evidence type="ECO:0000256" key="5">
    <source>
        <dbReference type="ARBA" id="ARBA00022723"/>
    </source>
</evidence>
<evidence type="ECO:0000256" key="6">
    <source>
        <dbReference type="ARBA" id="ARBA00022741"/>
    </source>
</evidence>
<comment type="pathway">
    <text evidence="10">Sulfur metabolism; glutathione biosynthesis; glutathione from L-cysteine and L-glutamate: step 2/2.</text>
</comment>
<dbReference type="Proteomes" id="UP001597361">
    <property type="component" value="Unassembled WGS sequence"/>
</dbReference>
<evidence type="ECO:0000313" key="13">
    <source>
        <dbReference type="Proteomes" id="UP001597361"/>
    </source>
</evidence>
<dbReference type="Gene3D" id="3.30.1490.20">
    <property type="entry name" value="ATP-grasp fold, A domain"/>
    <property type="match status" value="1"/>
</dbReference>
<name>A0ABW4VSV9_9BACT</name>
<proteinExistence type="inferred from homology"/>
<dbReference type="InterPro" id="IPR006284">
    <property type="entry name" value="Glut_synth_pro"/>
</dbReference>
<dbReference type="InterPro" id="IPR013815">
    <property type="entry name" value="ATP_grasp_subdomain_1"/>
</dbReference>
<keyword evidence="3 10" id="KW-0436">Ligase</keyword>